<dbReference type="Proteomes" id="UP000821853">
    <property type="component" value="Unassembled WGS sequence"/>
</dbReference>
<dbReference type="OMA" id="RCFCEDS"/>
<name>A0A9J6FSN5_HAELO</name>
<proteinExistence type="predicted"/>
<dbReference type="CDD" id="cd19941">
    <property type="entry name" value="TIL"/>
    <property type="match status" value="1"/>
</dbReference>
<sequence>MEELLLPPSRHLTSLYCTGWDNWPQECGPGQVFKSCVSSSCGEDRCGDDPVPSRFRACTLDCATGCFCDHGYYRRSSDNKCVRRADC</sequence>
<evidence type="ECO:0000313" key="5">
    <source>
        <dbReference type="Proteomes" id="UP000821853"/>
    </source>
</evidence>
<reference evidence="4 5" key="1">
    <citation type="journal article" date="2020" name="Cell">
        <title>Large-Scale Comparative Analyses of Tick Genomes Elucidate Their Genetic Diversity and Vector Capacities.</title>
        <authorList>
            <consortium name="Tick Genome and Microbiome Consortium (TIGMIC)"/>
            <person name="Jia N."/>
            <person name="Wang J."/>
            <person name="Shi W."/>
            <person name="Du L."/>
            <person name="Sun Y."/>
            <person name="Zhan W."/>
            <person name="Jiang J.F."/>
            <person name="Wang Q."/>
            <person name="Zhang B."/>
            <person name="Ji P."/>
            <person name="Bell-Sakyi L."/>
            <person name="Cui X.M."/>
            <person name="Yuan T.T."/>
            <person name="Jiang B.G."/>
            <person name="Yang W.F."/>
            <person name="Lam T.T."/>
            <person name="Chang Q.C."/>
            <person name="Ding S.J."/>
            <person name="Wang X.J."/>
            <person name="Zhu J.G."/>
            <person name="Ruan X.D."/>
            <person name="Zhao L."/>
            <person name="Wei J.T."/>
            <person name="Ye R.Z."/>
            <person name="Que T.C."/>
            <person name="Du C.H."/>
            <person name="Zhou Y.H."/>
            <person name="Cheng J.X."/>
            <person name="Dai P.F."/>
            <person name="Guo W.B."/>
            <person name="Han X.H."/>
            <person name="Huang E.J."/>
            <person name="Li L.F."/>
            <person name="Wei W."/>
            <person name="Gao Y.C."/>
            <person name="Liu J.Z."/>
            <person name="Shao H.Z."/>
            <person name="Wang X."/>
            <person name="Wang C.C."/>
            <person name="Yang T.C."/>
            <person name="Huo Q.B."/>
            <person name="Li W."/>
            <person name="Chen H.Y."/>
            <person name="Chen S.E."/>
            <person name="Zhou L.G."/>
            <person name="Ni X.B."/>
            <person name="Tian J.H."/>
            <person name="Sheng Y."/>
            <person name="Liu T."/>
            <person name="Pan Y.S."/>
            <person name="Xia L.Y."/>
            <person name="Li J."/>
            <person name="Zhao F."/>
            <person name="Cao W.C."/>
        </authorList>
    </citation>
    <scope>NUCLEOTIDE SEQUENCE [LARGE SCALE GENOMIC DNA]</scope>
    <source>
        <strain evidence="4">HaeL-2018</strain>
    </source>
</reference>
<dbReference type="InterPro" id="IPR036084">
    <property type="entry name" value="Ser_inhib-like_sf"/>
</dbReference>
<dbReference type="InterPro" id="IPR002919">
    <property type="entry name" value="TIL_dom"/>
</dbReference>
<organism evidence="4 5">
    <name type="scientific">Haemaphysalis longicornis</name>
    <name type="common">Bush tick</name>
    <dbReference type="NCBI Taxonomy" id="44386"/>
    <lineage>
        <taxon>Eukaryota</taxon>
        <taxon>Metazoa</taxon>
        <taxon>Ecdysozoa</taxon>
        <taxon>Arthropoda</taxon>
        <taxon>Chelicerata</taxon>
        <taxon>Arachnida</taxon>
        <taxon>Acari</taxon>
        <taxon>Parasitiformes</taxon>
        <taxon>Ixodida</taxon>
        <taxon>Ixodoidea</taxon>
        <taxon>Ixodidae</taxon>
        <taxon>Haemaphysalinae</taxon>
        <taxon>Haemaphysalis</taxon>
    </lineage>
</organism>
<feature type="domain" description="TIL" evidence="3">
    <location>
        <begin position="27"/>
        <end position="87"/>
    </location>
</feature>
<dbReference type="InterPro" id="IPR051368">
    <property type="entry name" value="SerProtInhib-TIL_Domain"/>
</dbReference>
<evidence type="ECO:0000313" key="4">
    <source>
        <dbReference type="EMBL" id="KAH9365787.1"/>
    </source>
</evidence>
<dbReference type="PANTHER" id="PTHR23259">
    <property type="entry name" value="RIDDLE"/>
    <property type="match status" value="1"/>
</dbReference>
<dbReference type="EMBL" id="JABSTR010000003">
    <property type="protein sequence ID" value="KAH9365787.1"/>
    <property type="molecule type" value="Genomic_DNA"/>
</dbReference>
<keyword evidence="1" id="KW-0646">Protease inhibitor</keyword>
<dbReference type="VEuPathDB" id="VectorBase:HLOH_042802"/>
<dbReference type="SUPFAM" id="SSF57567">
    <property type="entry name" value="Serine protease inhibitors"/>
    <property type="match status" value="1"/>
</dbReference>
<comment type="caution">
    <text evidence="4">The sequence shown here is derived from an EMBL/GenBank/DDBJ whole genome shotgun (WGS) entry which is preliminary data.</text>
</comment>
<dbReference type="AlphaFoldDB" id="A0A9J6FSN5"/>
<dbReference type="Gene3D" id="2.10.25.10">
    <property type="entry name" value="Laminin"/>
    <property type="match status" value="1"/>
</dbReference>
<keyword evidence="5" id="KW-1185">Reference proteome</keyword>
<keyword evidence="2" id="KW-1015">Disulfide bond</keyword>
<dbReference type="PANTHER" id="PTHR23259:SF69">
    <property type="entry name" value="GEO11767P1-RELATED"/>
    <property type="match status" value="1"/>
</dbReference>
<dbReference type="GO" id="GO:0030414">
    <property type="term" value="F:peptidase inhibitor activity"/>
    <property type="evidence" value="ECO:0007669"/>
    <property type="project" value="UniProtKB-KW"/>
</dbReference>
<evidence type="ECO:0000256" key="1">
    <source>
        <dbReference type="ARBA" id="ARBA00022690"/>
    </source>
</evidence>
<evidence type="ECO:0000256" key="2">
    <source>
        <dbReference type="ARBA" id="ARBA00023157"/>
    </source>
</evidence>
<dbReference type="Pfam" id="PF01826">
    <property type="entry name" value="TIL"/>
    <property type="match status" value="1"/>
</dbReference>
<evidence type="ECO:0000259" key="3">
    <source>
        <dbReference type="Pfam" id="PF01826"/>
    </source>
</evidence>
<accession>A0A9J6FSN5</accession>
<protein>
    <recommendedName>
        <fullName evidence="3">TIL domain-containing protein</fullName>
    </recommendedName>
</protein>
<dbReference type="OrthoDB" id="6414449at2759"/>
<gene>
    <name evidence="4" type="ORF">HPB48_004173</name>
</gene>